<dbReference type="PROSITE" id="PS51257">
    <property type="entry name" value="PROKAR_LIPOPROTEIN"/>
    <property type="match status" value="1"/>
</dbReference>
<dbReference type="InterPro" id="IPR036188">
    <property type="entry name" value="FAD/NAD-bd_sf"/>
</dbReference>
<evidence type="ECO:0000256" key="1">
    <source>
        <dbReference type="RuleBase" id="RU367121"/>
    </source>
</evidence>
<dbReference type="PANTHER" id="PTHR10835:SF15">
    <property type="entry name" value="SQUALENE EPOXIDASE 2, MITOCHONDRIAL"/>
    <property type="match status" value="1"/>
</dbReference>
<protein>
    <recommendedName>
        <fullName evidence="1">Squalene monooxygenase</fullName>
        <ecNumber evidence="1">1.14.14.17</ecNumber>
    </recommendedName>
</protein>
<dbReference type="GO" id="GO:0071949">
    <property type="term" value="F:FAD binding"/>
    <property type="evidence" value="ECO:0007669"/>
    <property type="project" value="InterPro"/>
</dbReference>
<dbReference type="GO" id="GO:0016126">
    <property type="term" value="P:sterol biosynthetic process"/>
    <property type="evidence" value="ECO:0007669"/>
    <property type="project" value="UniProtKB-UniRule"/>
</dbReference>
<comment type="catalytic activity">
    <reaction evidence="1">
        <text>squalene + reduced [NADPH--hemoprotein reductase] + O2 = (S)-2,3-epoxysqualene + oxidized [NADPH--hemoprotein reductase] + H2O + H(+)</text>
        <dbReference type="Rhea" id="RHEA:25282"/>
        <dbReference type="Rhea" id="RHEA-COMP:11964"/>
        <dbReference type="Rhea" id="RHEA-COMP:11965"/>
        <dbReference type="ChEBI" id="CHEBI:15377"/>
        <dbReference type="ChEBI" id="CHEBI:15378"/>
        <dbReference type="ChEBI" id="CHEBI:15379"/>
        <dbReference type="ChEBI" id="CHEBI:15440"/>
        <dbReference type="ChEBI" id="CHEBI:15441"/>
        <dbReference type="ChEBI" id="CHEBI:57618"/>
        <dbReference type="ChEBI" id="CHEBI:58210"/>
        <dbReference type="EC" id="1.14.14.17"/>
    </reaction>
</comment>
<dbReference type="GO" id="GO:0004506">
    <property type="term" value="F:squalene monooxygenase activity"/>
    <property type="evidence" value="ECO:0007669"/>
    <property type="project" value="UniProtKB-UniRule"/>
</dbReference>
<evidence type="ECO:0000313" key="3">
    <source>
        <dbReference type="EMBL" id="KAK9750848.1"/>
    </source>
</evidence>
<sequence>MSTVLRSRNTLSFTVKMTTTSYSVLGGCSAASDGAVTQTDVIIVGAGVAGAALSYSLAKDGRHVRVIERELSELDRISGELLHPGGYLKLIELGLEDCVENVDAQKMVGYQCFKDGKKLTWTYPFQKFGSNVAARCFYNGRFVQRLREKAASLPNLKLEQGTVTSLTEEHGIMKGVNYKMKNGKESKAYAPLTVVCGGFASNLRRFFRSPKVMFLLCQNVLSRNKILSGWLE</sequence>
<keyword evidence="1" id="KW-0560">Oxidoreductase</keyword>
<reference evidence="3" key="1">
    <citation type="submission" date="2024-03" db="EMBL/GenBank/DDBJ databases">
        <title>WGS assembly of Saponaria officinalis var. Norfolk2.</title>
        <authorList>
            <person name="Jenkins J."/>
            <person name="Shu S."/>
            <person name="Grimwood J."/>
            <person name="Barry K."/>
            <person name="Goodstein D."/>
            <person name="Schmutz J."/>
            <person name="Leebens-Mack J."/>
            <person name="Osbourn A."/>
        </authorList>
    </citation>
    <scope>NUCLEOTIDE SEQUENCE [LARGE SCALE GENOMIC DNA]</scope>
    <source>
        <strain evidence="3">JIC</strain>
    </source>
</reference>
<evidence type="ECO:0000259" key="2">
    <source>
        <dbReference type="Pfam" id="PF01494"/>
    </source>
</evidence>
<dbReference type="InterPro" id="IPR002938">
    <property type="entry name" value="FAD-bd"/>
</dbReference>
<evidence type="ECO:0000313" key="4">
    <source>
        <dbReference type="Proteomes" id="UP001443914"/>
    </source>
</evidence>
<gene>
    <name evidence="3" type="ORF">RND81_02G226400</name>
</gene>
<name>A0AAW1MWI1_SAPOF</name>
<comment type="function">
    <text evidence="1">Catalyzes the stereospecific oxidation of squalene to (S)-2,3-epoxysqualene, and is considered to be a rate-limiting enzyme in steroid biosynthesis.</text>
</comment>
<dbReference type="Gene3D" id="3.50.50.60">
    <property type="entry name" value="FAD/NAD(P)-binding domain"/>
    <property type="match status" value="1"/>
</dbReference>
<dbReference type="EMBL" id="JBDFQZ010000002">
    <property type="protein sequence ID" value="KAK9750848.1"/>
    <property type="molecule type" value="Genomic_DNA"/>
</dbReference>
<dbReference type="EC" id="1.14.14.17" evidence="1"/>
<dbReference type="GO" id="GO:0016020">
    <property type="term" value="C:membrane"/>
    <property type="evidence" value="ECO:0007669"/>
    <property type="project" value="UniProtKB-SubCell"/>
</dbReference>
<keyword evidence="1" id="KW-0274">FAD</keyword>
<dbReference type="AlphaFoldDB" id="A0AAW1MWI1"/>
<dbReference type="Pfam" id="PF01494">
    <property type="entry name" value="FAD_binding_3"/>
    <property type="match status" value="1"/>
</dbReference>
<dbReference type="InterPro" id="IPR040125">
    <property type="entry name" value="Squalene_monox"/>
</dbReference>
<dbReference type="PANTHER" id="PTHR10835">
    <property type="entry name" value="SQUALENE MONOOXYGENASE"/>
    <property type="match status" value="1"/>
</dbReference>
<organism evidence="3 4">
    <name type="scientific">Saponaria officinalis</name>
    <name type="common">Common soapwort</name>
    <name type="synonym">Lychnis saponaria</name>
    <dbReference type="NCBI Taxonomy" id="3572"/>
    <lineage>
        <taxon>Eukaryota</taxon>
        <taxon>Viridiplantae</taxon>
        <taxon>Streptophyta</taxon>
        <taxon>Embryophyta</taxon>
        <taxon>Tracheophyta</taxon>
        <taxon>Spermatophyta</taxon>
        <taxon>Magnoliopsida</taxon>
        <taxon>eudicotyledons</taxon>
        <taxon>Gunneridae</taxon>
        <taxon>Pentapetalae</taxon>
        <taxon>Caryophyllales</taxon>
        <taxon>Caryophyllaceae</taxon>
        <taxon>Caryophylleae</taxon>
        <taxon>Saponaria</taxon>
    </lineage>
</organism>
<dbReference type="Proteomes" id="UP001443914">
    <property type="component" value="Unassembled WGS sequence"/>
</dbReference>
<feature type="domain" description="FAD-binding" evidence="2">
    <location>
        <begin position="38"/>
        <end position="205"/>
    </location>
</feature>
<comment type="cofactor">
    <cofactor evidence="1">
        <name>FAD</name>
        <dbReference type="ChEBI" id="CHEBI:57692"/>
    </cofactor>
</comment>
<comment type="caution">
    <text evidence="3">The sequence shown here is derived from an EMBL/GenBank/DDBJ whole genome shotgun (WGS) entry which is preliminary data.</text>
</comment>
<comment type="similarity">
    <text evidence="1">Belongs to the squalene monooxygenase family.</text>
</comment>
<keyword evidence="4" id="KW-1185">Reference proteome</keyword>
<accession>A0AAW1MWI1</accession>
<keyword evidence="1" id="KW-0285">Flavoprotein</keyword>
<proteinExistence type="inferred from homology"/>
<dbReference type="GO" id="GO:0005783">
    <property type="term" value="C:endoplasmic reticulum"/>
    <property type="evidence" value="ECO:0007669"/>
    <property type="project" value="TreeGrafter"/>
</dbReference>
<dbReference type="SUPFAM" id="SSF51905">
    <property type="entry name" value="FAD/NAD(P)-binding domain"/>
    <property type="match status" value="1"/>
</dbReference>
<comment type="subcellular location">
    <subcellularLocation>
        <location evidence="1">Membrane</location>
        <topology evidence="1">Multi-pass membrane protein</topology>
    </subcellularLocation>
</comment>